<evidence type="ECO:0000313" key="1">
    <source>
        <dbReference type="EMBL" id="VDN11947.1"/>
    </source>
</evidence>
<evidence type="ECO:0000313" key="2">
    <source>
        <dbReference type="Proteomes" id="UP000281553"/>
    </source>
</evidence>
<proteinExistence type="predicted"/>
<accession>A0A3P7LJF3</accession>
<organism evidence="1 2">
    <name type="scientific">Dibothriocephalus latus</name>
    <name type="common">Fish tapeworm</name>
    <name type="synonym">Diphyllobothrium latum</name>
    <dbReference type="NCBI Taxonomy" id="60516"/>
    <lineage>
        <taxon>Eukaryota</taxon>
        <taxon>Metazoa</taxon>
        <taxon>Spiralia</taxon>
        <taxon>Lophotrochozoa</taxon>
        <taxon>Platyhelminthes</taxon>
        <taxon>Cestoda</taxon>
        <taxon>Eucestoda</taxon>
        <taxon>Diphyllobothriidea</taxon>
        <taxon>Diphyllobothriidae</taxon>
        <taxon>Dibothriocephalus</taxon>
    </lineage>
</organism>
<gene>
    <name evidence="1" type="ORF">DILT_LOCUS7778</name>
</gene>
<reference evidence="1 2" key="1">
    <citation type="submission" date="2018-11" db="EMBL/GenBank/DDBJ databases">
        <authorList>
            <consortium name="Pathogen Informatics"/>
        </authorList>
    </citation>
    <scope>NUCLEOTIDE SEQUENCE [LARGE SCALE GENOMIC DNA]</scope>
</reference>
<dbReference type="OrthoDB" id="6250032at2759"/>
<sequence length="232" mass="26001">MCRSIGDIAPKISIANSVELILRISIFMGLDFHGLRTDDRLTKFELCECSLSKWTVPCPPRSSRLLLNEVIVGSEVFNCLMFDLLFRGPPSSVLSSETLIKKLKDIWQKACSSKTPLRLSNYLFLWATAGLDASAPSIQAKRELSWLNVSAVLPNAPFLLRKIRSYPFDADYLRFCLQTELAVEKFKHLDPVDSNGEFSDYRFGFFLMDSSGCLVPYLDGDPILESSTIAGV</sequence>
<dbReference type="AlphaFoldDB" id="A0A3P7LJF3"/>
<keyword evidence="2" id="KW-1185">Reference proteome</keyword>
<name>A0A3P7LJF3_DIBLA</name>
<dbReference type="Proteomes" id="UP000281553">
    <property type="component" value="Unassembled WGS sequence"/>
</dbReference>
<protein>
    <submittedName>
        <fullName evidence="1">Uncharacterized protein</fullName>
    </submittedName>
</protein>
<dbReference type="EMBL" id="UYRU01052617">
    <property type="protein sequence ID" value="VDN11947.1"/>
    <property type="molecule type" value="Genomic_DNA"/>
</dbReference>